<accession>A0ABT2TCQ6</accession>
<evidence type="ECO:0000313" key="1">
    <source>
        <dbReference type="EMBL" id="MCU6748073.1"/>
    </source>
</evidence>
<sequence length="106" mass="12542">MKLHFYILNEIYGSNPELTYSECEVVEKPKTYKPIWKFPYGCYRSFIKKEDVASLIEGNVVVLEEKDDKKAKEIFAHYFGRSIDLKKREIDKLEEKLKAINEFGEV</sequence>
<reference evidence="1 2" key="1">
    <citation type="journal article" date="2021" name="ISME Commun">
        <title>Automated analysis of genomic sequences facilitates high-throughput and comprehensive description of bacteria.</title>
        <authorList>
            <person name="Hitch T.C.A."/>
        </authorList>
    </citation>
    <scope>NUCLEOTIDE SEQUENCE [LARGE SCALE GENOMIC DNA]</scope>
    <source>
        <strain evidence="1 2">H2_18</strain>
    </source>
</reference>
<evidence type="ECO:0000313" key="2">
    <source>
        <dbReference type="Proteomes" id="UP001652394"/>
    </source>
</evidence>
<dbReference type="RefSeq" id="WP_267304179.1">
    <property type="nucleotide sequence ID" value="NZ_JAOQJX010000015.1"/>
</dbReference>
<dbReference type="Proteomes" id="UP001652394">
    <property type="component" value="Unassembled WGS sequence"/>
</dbReference>
<keyword evidence="2" id="KW-1185">Reference proteome</keyword>
<name>A0ABT2TCQ6_9FIRM</name>
<comment type="caution">
    <text evidence="1">The sequence shown here is derived from an EMBL/GenBank/DDBJ whole genome shotgun (WGS) entry which is preliminary data.</text>
</comment>
<gene>
    <name evidence="1" type="ORF">OCV51_10485</name>
</gene>
<dbReference type="EMBL" id="JAOQJX010000015">
    <property type="protein sequence ID" value="MCU6748073.1"/>
    <property type="molecule type" value="Genomic_DNA"/>
</dbReference>
<proteinExistence type="predicted"/>
<organism evidence="1 2">
    <name type="scientific">Faecalicatena acetigenes</name>
    <dbReference type="NCBI Taxonomy" id="2981790"/>
    <lineage>
        <taxon>Bacteria</taxon>
        <taxon>Bacillati</taxon>
        <taxon>Bacillota</taxon>
        <taxon>Clostridia</taxon>
        <taxon>Lachnospirales</taxon>
        <taxon>Lachnospiraceae</taxon>
        <taxon>Faecalicatena</taxon>
    </lineage>
</organism>
<protein>
    <submittedName>
        <fullName evidence="1">Uncharacterized protein</fullName>
    </submittedName>
</protein>